<feature type="domain" description="Stress-response A/B barrel" evidence="1">
    <location>
        <begin position="2"/>
        <end position="96"/>
    </location>
</feature>
<accession>A0A345SYE1</accession>
<organism evidence="2 3">
    <name type="scientific">Peterkaempfera bronchialis</name>
    <dbReference type="NCBI Taxonomy" id="2126346"/>
    <lineage>
        <taxon>Bacteria</taxon>
        <taxon>Bacillati</taxon>
        <taxon>Actinomycetota</taxon>
        <taxon>Actinomycetes</taxon>
        <taxon>Kitasatosporales</taxon>
        <taxon>Streptomycetaceae</taxon>
        <taxon>Peterkaempfera</taxon>
    </lineage>
</organism>
<protein>
    <submittedName>
        <fullName evidence="2">Dabb family protein</fullName>
    </submittedName>
</protein>
<dbReference type="InterPro" id="IPR013097">
    <property type="entry name" value="Dabb"/>
</dbReference>
<sequence length="98" mass="11016">MIRHLVLFKLNDGVDREGDERVAAGAKAFEELGALIPELREWECGWNTTTRDIAYDFAINSLVDDRDALKAYLSHPAHQAAAAQWSEFATWVIADIEV</sequence>
<dbReference type="Pfam" id="PF07876">
    <property type="entry name" value="Dabb"/>
    <property type="match status" value="1"/>
</dbReference>
<dbReference type="PROSITE" id="PS51502">
    <property type="entry name" value="S_R_A_B_BARREL"/>
    <property type="match status" value="1"/>
</dbReference>
<dbReference type="PANTHER" id="PTHR37832:SF1">
    <property type="entry name" value="STRESS-RESPONSE A_B BARREL DOMAIN-CONTAINING PROTEIN"/>
    <property type="match status" value="1"/>
</dbReference>
<dbReference type="AlphaFoldDB" id="A0A345SYE1"/>
<keyword evidence="3" id="KW-1185">Reference proteome</keyword>
<dbReference type="KEGG" id="stri:C7M71_016265"/>
<proteinExistence type="predicted"/>
<dbReference type="SUPFAM" id="SSF54909">
    <property type="entry name" value="Dimeric alpha+beta barrel"/>
    <property type="match status" value="1"/>
</dbReference>
<dbReference type="InterPro" id="IPR011008">
    <property type="entry name" value="Dimeric_a/b-barrel"/>
</dbReference>
<dbReference type="SMART" id="SM00886">
    <property type="entry name" value="Dabb"/>
    <property type="match status" value="1"/>
</dbReference>
<dbReference type="OrthoDB" id="6637496at2"/>
<evidence type="ECO:0000313" key="3">
    <source>
        <dbReference type="Proteomes" id="UP000249340"/>
    </source>
</evidence>
<dbReference type="Proteomes" id="UP000249340">
    <property type="component" value="Chromosome"/>
</dbReference>
<evidence type="ECO:0000313" key="2">
    <source>
        <dbReference type="EMBL" id="AXI78746.1"/>
    </source>
</evidence>
<reference evidence="3" key="1">
    <citation type="submission" date="2018-07" db="EMBL/GenBank/DDBJ databases">
        <title>Streptacidiphilus bronchialis DSM 106435 chromosome.</title>
        <authorList>
            <person name="Batra D."/>
            <person name="Gulvik C.A."/>
        </authorList>
    </citation>
    <scope>NUCLEOTIDE SEQUENCE [LARGE SCALE GENOMIC DNA]</scope>
    <source>
        <strain evidence="3">DSM 106435</strain>
    </source>
</reference>
<dbReference type="RefSeq" id="WP_111491722.1">
    <property type="nucleotide sequence ID" value="NZ_CP031264.1"/>
</dbReference>
<gene>
    <name evidence="2" type="ORF">C7M71_016265</name>
</gene>
<name>A0A345SYE1_9ACTN</name>
<dbReference type="EMBL" id="CP031264">
    <property type="protein sequence ID" value="AXI78746.1"/>
    <property type="molecule type" value="Genomic_DNA"/>
</dbReference>
<dbReference type="Gene3D" id="3.30.70.100">
    <property type="match status" value="1"/>
</dbReference>
<evidence type="ECO:0000259" key="1">
    <source>
        <dbReference type="PROSITE" id="PS51502"/>
    </source>
</evidence>
<dbReference type="PANTHER" id="PTHR37832">
    <property type="entry name" value="BLL2683 PROTEIN"/>
    <property type="match status" value="1"/>
</dbReference>